<reference evidence="9 10" key="1">
    <citation type="submission" date="2019-01" db="EMBL/GenBank/DDBJ databases">
        <title>Genome sequence of the Antarctic species Gelidibacter gilvus ACAM 158(T).</title>
        <authorList>
            <person name="Bowman J.P."/>
        </authorList>
    </citation>
    <scope>NUCLEOTIDE SEQUENCE [LARGE SCALE GENOMIC DNA]</scope>
    <source>
        <strain evidence="9 10">IC158</strain>
    </source>
</reference>
<dbReference type="PROSITE" id="PS50109">
    <property type="entry name" value="HIS_KIN"/>
    <property type="match status" value="1"/>
</dbReference>
<dbReference type="SUPFAM" id="SSF55785">
    <property type="entry name" value="PYP-like sensor domain (PAS domain)"/>
    <property type="match status" value="3"/>
</dbReference>
<dbReference type="InterPro" id="IPR035965">
    <property type="entry name" value="PAS-like_dom_sf"/>
</dbReference>
<dbReference type="InterPro" id="IPR000014">
    <property type="entry name" value="PAS"/>
</dbReference>
<dbReference type="SMART" id="SM00387">
    <property type="entry name" value="HATPase_c"/>
    <property type="match status" value="1"/>
</dbReference>
<evidence type="ECO:0000256" key="5">
    <source>
        <dbReference type="ARBA" id="ARBA00022777"/>
    </source>
</evidence>
<dbReference type="InterPro" id="IPR036097">
    <property type="entry name" value="HisK_dim/P_sf"/>
</dbReference>
<feature type="domain" description="PAS" evidence="7">
    <location>
        <begin position="129"/>
        <end position="202"/>
    </location>
</feature>
<feature type="domain" description="PAC" evidence="8">
    <location>
        <begin position="327"/>
        <end position="379"/>
    </location>
</feature>
<proteinExistence type="predicted"/>
<evidence type="ECO:0000256" key="1">
    <source>
        <dbReference type="ARBA" id="ARBA00000085"/>
    </source>
</evidence>
<dbReference type="RefSeq" id="WP_129017149.1">
    <property type="nucleotide sequence ID" value="NZ_SDDZ01000004.1"/>
</dbReference>
<dbReference type="EC" id="2.7.13.3" evidence="2"/>
<organism evidence="9 10">
    <name type="scientific">Gelidibacter gilvus</name>
    <dbReference type="NCBI Taxonomy" id="59602"/>
    <lineage>
        <taxon>Bacteria</taxon>
        <taxon>Pseudomonadati</taxon>
        <taxon>Bacteroidota</taxon>
        <taxon>Flavobacteriia</taxon>
        <taxon>Flavobacteriales</taxon>
        <taxon>Flavobacteriaceae</taxon>
        <taxon>Gelidibacter</taxon>
    </lineage>
</organism>
<evidence type="ECO:0000313" key="10">
    <source>
        <dbReference type="Proteomes" id="UP000289792"/>
    </source>
</evidence>
<dbReference type="SUPFAM" id="SSF47384">
    <property type="entry name" value="Homodimeric domain of signal transducing histidine kinase"/>
    <property type="match status" value="1"/>
</dbReference>
<name>A0A4Q0XG24_9FLAO</name>
<dbReference type="NCBIfam" id="TIGR00229">
    <property type="entry name" value="sensory_box"/>
    <property type="match status" value="3"/>
</dbReference>
<comment type="caution">
    <text evidence="9">The sequence shown here is derived from an EMBL/GenBank/DDBJ whole genome shotgun (WGS) entry which is preliminary data.</text>
</comment>
<dbReference type="InterPro" id="IPR004358">
    <property type="entry name" value="Sig_transdc_His_kin-like_C"/>
</dbReference>
<dbReference type="Proteomes" id="UP000289792">
    <property type="component" value="Unassembled WGS sequence"/>
</dbReference>
<gene>
    <name evidence="9" type="ORF">ESZ48_09360</name>
</gene>
<dbReference type="FunFam" id="3.30.565.10:FF:000006">
    <property type="entry name" value="Sensor histidine kinase WalK"/>
    <property type="match status" value="1"/>
</dbReference>
<dbReference type="GO" id="GO:0000155">
    <property type="term" value="F:phosphorelay sensor kinase activity"/>
    <property type="evidence" value="ECO:0007669"/>
    <property type="project" value="InterPro"/>
</dbReference>
<dbReference type="Pfam" id="PF00512">
    <property type="entry name" value="HisKA"/>
    <property type="match status" value="1"/>
</dbReference>
<evidence type="ECO:0000259" key="8">
    <source>
        <dbReference type="PROSITE" id="PS50113"/>
    </source>
</evidence>
<dbReference type="SMART" id="SM00388">
    <property type="entry name" value="HisKA"/>
    <property type="match status" value="1"/>
</dbReference>
<dbReference type="PANTHER" id="PTHR43047:SF70">
    <property type="entry name" value="SENSOR HISTIDINE KINASE YVCQ"/>
    <property type="match status" value="1"/>
</dbReference>
<dbReference type="InterPro" id="IPR003594">
    <property type="entry name" value="HATPase_dom"/>
</dbReference>
<dbReference type="Gene3D" id="3.30.450.20">
    <property type="entry name" value="PAS domain"/>
    <property type="match status" value="3"/>
</dbReference>
<feature type="domain" description="Histidine kinase" evidence="6">
    <location>
        <begin position="408"/>
        <end position="624"/>
    </location>
</feature>
<dbReference type="SUPFAM" id="SSF55874">
    <property type="entry name" value="ATPase domain of HSP90 chaperone/DNA topoisomerase II/histidine kinase"/>
    <property type="match status" value="1"/>
</dbReference>
<dbReference type="CDD" id="cd00130">
    <property type="entry name" value="PAS"/>
    <property type="match status" value="2"/>
</dbReference>
<feature type="domain" description="PAC" evidence="8">
    <location>
        <begin position="203"/>
        <end position="257"/>
    </location>
</feature>
<dbReference type="PANTHER" id="PTHR43047">
    <property type="entry name" value="TWO-COMPONENT HISTIDINE PROTEIN KINASE"/>
    <property type="match status" value="1"/>
</dbReference>
<dbReference type="EMBL" id="SDDZ01000004">
    <property type="protein sequence ID" value="RXJ50180.1"/>
    <property type="molecule type" value="Genomic_DNA"/>
</dbReference>
<evidence type="ECO:0000256" key="4">
    <source>
        <dbReference type="ARBA" id="ARBA00022679"/>
    </source>
</evidence>
<dbReference type="CDD" id="cd00082">
    <property type="entry name" value="HisKA"/>
    <property type="match status" value="1"/>
</dbReference>
<dbReference type="PROSITE" id="PS50112">
    <property type="entry name" value="PAS"/>
    <property type="match status" value="2"/>
</dbReference>
<feature type="domain" description="PAS" evidence="7">
    <location>
        <begin position="5"/>
        <end position="59"/>
    </location>
</feature>
<dbReference type="InterPro" id="IPR036890">
    <property type="entry name" value="HATPase_C_sf"/>
</dbReference>
<dbReference type="CDD" id="cd00075">
    <property type="entry name" value="HATPase"/>
    <property type="match status" value="1"/>
</dbReference>
<dbReference type="SMART" id="SM00091">
    <property type="entry name" value="PAS"/>
    <property type="match status" value="3"/>
</dbReference>
<evidence type="ECO:0000256" key="2">
    <source>
        <dbReference type="ARBA" id="ARBA00012438"/>
    </source>
</evidence>
<dbReference type="GO" id="GO:0009927">
    <property type="term" value="F:histidine phosphotransfer kinase activity"/>
    <property type="evidence" value="ECO:0007669"/>
    <property type="project" value="TreeGrafter"/>
</dbReference>
<evidence type="ECO:0000256" key="3">
    <source>
        <dbReference type="ARBA" id="ARBA00022553"/>
    </source>
</evidence>
<dbReference type="SMART" id="SM00086">
    <property type="entry name" value="PAC"/>
    <property type="match status" value="3"/>
</dbReference>
<evidence type="ECO:0000259" key="6">
    <source>
        <dbReference type="PROSITE" id="PS50109"/>
    </source>
</evidence>
<evidence type="ECO:0000259" key="7">
    <source>
        <dbReference type="PROSITE" id="PS50112"/>
    </source>
</evidence>
<dbReference type="InterPro" id="IPR005467">
    <property type="entry name" value="His_kinase_dom"/>
</dbReference>
<dbReference type="InterPro" id="IPR001610">
    <property type="entry name" value="PAC"/>
</dbReference>
<dbReference type="Pfam" id="PF02518">
    <property type="entry name" value="HATPase_c"/>
    <property type="match status" value="1"/>
</dbReference>
<keyword evidence="4" id="KW-0808">Transferase</keyword>
<evidence type="ECO:0000313" key="9">
    <source>
        <dbReference type="EMBL" id="RXJ50180.1"/>
    </source>
</evidence>
<dbReference type="Gene3D" id="1.10.287.130">
    <property type="match status" value="1"/>
</dbReference>
<dbReference type="GO" id="GO:0005886">
    <property type="term" value="C:plasma membrane"/>
    <property type="evidence" value="ECO:0007669"/>
    <property type="project" value="TreeGrafter"/>
</dbReference>
<dbReference type="Pfam" id="PF13426">
    <property type="entry name" value="PAS_9"/>
    <property type="match status" value="3"/>
</dbReference>
<keyword evidence="5" id="KW-0418">Kinase</keyword>
<dbReference type="AlphaFoldDB" id="A0A4Q0XG24"/>
<accession>A0A4Q0XG24</accession>
<sequence>MLQNQHDILQILFDAVSEGVVVVDEHQNIVSTNSSANAMFGYENNELVGQTLDTLIPSEYHQKHVGHFNRFYKHSEKRRMGQGRNLYGLTKSKKRFPVEVGLNPFTLYGKTLVMALVVDITERRAIEENLNLKSEALQSAGNGIVICDALQKDHPILYFNPAFQNLTGYTSEEILGKNCRFLQGDDRDQEGLLAVRDAIKNGHSCQVILRNYKKDGTLFWNELYINPIKDTSGLITHFVGIQNDITQRKKAEEERNYLTKIFDDSLNEIFVFDSDTLNFVNVNYGAQKNLGYSLETLKSMTPVDIKPNYSETEFRALLASLTNDKEDKMEFETIHQRKDGTTYPVHITLELSILGDREVFISIVLDITEQKNYTKKLEETVELRTKQLEIALEKEKELNDLKTKFLSLVSHEFKTPLSGILTSSILLGKYTLEEQQGNRDKHIKIIKDKVNYLNTILNDFLSIEKLETGKVNYKFSTFRLSKVVNEVVYNANMLLKEGQQVKYPENIDDISLTQDEKTIELALSNLVHNAIKYSSEHTDVTIKITQNSKDTIFEISDSGIGIPEKDQKNIFNRYFRSENVLTTQGTGIGLNIVKSHIENLGGSISFKSKEHVGSTFILTIPNKAQ</sequence>
<dbReference type="Gene3D" id="3.30.565.10">
    <property type="entry name" value="Histidine kinase-like ATPase, C-terminal domain"/>
    <property type="match status" value="1"/>
</dbReference>
<protein>
    <recommendedName>
        <fullName evidence="2">histidine kinase</fullName>
        <ecNumber evidence="2">2.7.13.3</ecNumber>
    </recommendedName>
</protein>
<dbReference type="PROSITE" id="PS50113">
    <property type="entry name" value="PAC"/>
    <property type="match status" value="2"/>
</dbReference>
<dbReference type="InterPro" id="IPR003661">
    <property type="entry name" value="HisK_dim/P_dom"/>
</dbReference>
<dbReference type="InterPro" id="IPR000700">
    <property type="entry name" value="PAS-assoc_C"/>
</dbReference>
<keyword evidence="10" id="KW-1185">Reference proteome</keyword>
<comment type="catalytic activity">
    <reaction evidence="1">
        <text>ATP + protein L-histidine = ADP + protein N-phospho-L-histidine.</text>
        <dbReference type="EC" id="2.7.13.3"/>
    </reaction>
</comment>
<dbReference type="PRINTS" id="PR00344">
    <property type="entry name" value="BCTRLSENSOR"/>
</dbReference>
<dbReference type="OrthoDB" id="9808408at2"/>
<keyword evidence="3" id="KW-0597">Phosphoprotein</keyword>